<dbReference type="InParanoid" id="A2G0X2"/>
<feature type="repeat" description="ANK" evidence="1">
    <location>
        <begin position="237"/>
        <end position="269"/>
    </location>
</feature>
<dbReference type="PANTHER" id="PTHR44207">
    <property type="entry name" value="SURFACE ANTIGEN BSPA-LIKE-RELATED"/>
    <property type="match status" value="1"/>
</dbReference>
<dbReference type="InterPro" id="IPR002110">
    <property type="entry name" value="Ankyrin_rpt"/>
</dbReference>
<reference evidence="2" key="2">
    <citation type="journal article" date="2007" name="Science">
        <title>Draft genome sequence of the sexually transmitted pathogen Trichomonas vaginalis.</title>
        <authorList>
            <person name="Carlton J.M."/>
            <person name="Hirt R.P."/>
            <person name="Silva J.C."/>
            <person name="Delcher A.L."/>
            <person name="Schatz M."/>
            <person name="Zhao Q."/>
            <person name="Wortman J.R."/>
            <person name="Bidwell S.L."/>
            <person name="Alsmark U.C.M."/>
            <person name="Besteiro S."/>
            <person name="Sicheritz-Ponten T."/>
            <person name="Noel C.J."/>
            <person name="Dacks J.B."/>
            <person name="Foster P.G."/>
            <person name="Simillion C."/>
            <person name="Van de Peer Y."/>
            <person name="Miranda-Saavedra D."/>
            <person name="Barton G.J."/>
            <person name="Westrop G.D."/>
            <person name="Mueller S."/>
            <person name="Dessi D."/>
            <person name="Fiori P.L."/>
            <person name="Ren Q."/>
            <person name="Paulsen I."/>
            <person name="Zhang H."/>
            <person name="Bastida-Corcuera F.D."/>
            <person name="Simoes-Barbosa A."/>
            <person name="Brown M.T."/>
            <person name="Hayes R.D."/>
            <person name="Mukherjee M."/>
            <person name="Okumura C.Y."/>
            <person name="Schneider R."/>
            <person name="Smith A.J."/>
            <person name="Vanacova S."/>
            <person name="Villalvazo M."/>
            <person name="Haas B.J."/>
            <person name="Pertea M."/>
            <person name="Feldblyum T.V."/>
            <person name="Utterback T.R."/>
            <person name="Shu C.L."/>
            <person name="Osoegawa K."/>
            <person name="de Jong P.J."/>
            <person name="Hrdy I."/>
            <person name="Horvathova L."/>
            <person name="Zubacova Z."/>
            <person name="Dolezal P."/>
            <person name="Malik S.B."/>
            <person name="Logsdon J.M. Jr."/>
            <person name="Henze K."/>
            <person name="Gupta A."/>
            <person name="Wang C.C."/>
            <person name="Dunne R.L."/>
            <person name="Upcroft J.A."/>
            <person name="Upcroft P."/>
            <person name="White O."/>
            <person name="Salzberg S.L."/>
            <person name="Tang P."/>
            <person name="Chiu C.-H."/>
            <person name="Lee Y.-S."/>
            <person name="Embley T.M."/>
            <person name="Coombs G.H."/>
            <person name="Mottram J.C."/>
            <person name="Tachezy J."/>
            <person name="Fraser-Liggett C.M."/>
            <person name="Johnson P.J."/>
        </authorList>
    </citation>
    <scope>NUCLEOTIDE SEQUENCE [LARGE SCALE GENOMIC DNA]</scope>
    <source>
        <strain evidence="2">G3</strain>
    </source>
</reference>
<dbReference type="EMBL" id="DS114224">
    <property type="protein sequence ID" value="EAX89196.1"/>
    <property type="molecule type" value="Genomic_DNA"/>
</dbReference>
<reference evidence="2" key="1">
    <citation type="submission" date="2006-10" db="EMBL/GenBank/DDBJ databases">
        <authorList>
            <person name="Amadeo P."/>
            <person name="Zhao Q."/>
            <person name="Wortman J."/>
            <person name="Fraser-Liggett C."/>
            <person name="Carlton J."/>
        </authorList>
    </citation>
    <scope>NUCLEOTIDE SEQUENCE</scope>
    <source>
        <strain evidence="2">G3</strain>
    </source>
</reference>
<dbReference type="InterPro" id="IPR036770">
    <property type="entry name" value="Ankyrin_rpt-contain_sf"/>
</dbReference>
<keyword evidence="1" id="KW-0040">ANK repeat</keyword>
<dbReference type="PROSITE" id="PS50088">
    <property type="entry name" value="ANK_REPEAT"/>
    <property type="match status" value="1"/>
</dbReference>
<name>A2G0X2_TRIV3</name>
<dbReference type="KEGG" id="tva:4746864"/>
<gene>
    <name evidence="2" type="ORF">TVAG_291210</name>
</gene>
<dbReference type="Gene3D" id="1.25.40.20">
    <property type="entry name" value="Ankyrin repeat-containing domain"/>
    <property type="match status" value="1"/>
</dbReference>
<dbReference type="RefSeq" id="XP_001302126.1">
    <property type="nucleotide sequence ID" value="XM_001302125.1"/>
</dbReference>
<sequence length="279" mass="32103">MEDSQEKCFEYFGTHIKDYIKGNKLFQVFDIDGIELIFKHAKFNVNDYISLLEQSYSTNHSGKLSAVALKASVSMNNFEEVISTLKSIRQCLNLRFFDGLINFLYQTENELIEKTKQIADYKKSVNNLIQNLRNDTNCNLVKKNSDEFDYSMDFLLKIIELRALRNYEQTYKFLSELSEEGDKTKFSKACEAGLCQIERINKSSKNYILEDASEKGNLKLVKLLLDCENIKNTNHNSMNESLIIASKMGHREIVKTLISFGADKETCDSEGKTPFIYAS</sequence>
<protein>
    <submittedName>
        <fullName evidence="2">Uncharacterized protein</fullName>
    </submittedName>
</protein>
<dbReference type="SMR" id="A2G0X2"/>
<dbReference type="VEuPathDB" id="TrichDB:TVAGG3_0851990"/>
<dbReference type="VEuPathDB" id="TrichDB:TVAG_291210"/>
<dbReference type="SUPFAM" id="SSF48403">
    <property type="entry name" value="Ankyrin repeat"/>
    <property type="match status" value="1"/>
</dbReference>
<accession>A2G0X2</accession>
<organism evidence="2 3">
    <name type="scientific">Trichomonas vaginalis (strain ATCC PRA-98 / G3)</name>
    <dbReference type="NCBI Taxonomy" id="412133"/>
    <lineage>
        <taxon>Eukaryota</taxon>
        <taxon>Metamonada</taxon>
        <taxon>Parabasalia</taxon>
        <taxon>Trichomonadida</taxon>
        <taxon>Trichomonadidae</taxon>
        <taxon>Trichomonas</taxon>
    </lineage>
</organism>
<evidence type="ECO:0000313" key="2">
    <source>
        <dbReference type="EMBL" id="EAX89196.1"/>
    </source>
</evidence>
<evidence type="ECO:0000256" key="1">
    <source>
        <dbReference type="PROSITE-ProRule" id="PRU00023"/>
    </source>
</evidence>
<evidence type="ECO:0000313" key="3">
    <source>
        <dbReference type="Proteomes" id="UP000001542"/>
    </source>
</evidence>
<dbReference type="Pfam" id="PF12796">
    <property type="entry name" value="Ank_2"/>
    <property type="match status" value="1"/>
</dbReference>
<keyword evidence="3" id="KW-1185">Reference proteome</keyword>
<dbReference type="AlphaFoldDB" id="A2G0X2"/>
<proteinExistence type="predicted"/>
<dbReference type="Proteomes" id="UP000001542">
    <property type="component" value="Unassembled WGS sequence"/>
</dbReference>
<dbReference type="PANTHER" id="PTHR44207:SF2">
    <property type="entry name" value="REPEAT PROTEIN, PUTATIVE-RELATED"/>
    <property type="match status" value="1"/>
</dbReference>